<evidence type="ECO:0000313" key="11">
    <source>
        <dbReference type="EMBL" id="OKH29771.1"/>
    </source>
</evidence>
<dbReference type="GO" id="GO:0016020">
    <property type="term" value="C:membrane"/>
    <property type="evidence" value="ECO:0007669"/>
    <property type="project" value="TreeGrafter"/>
</dbReference>
<dbReference type="InterPro" id="IPR023828">
    <property type="entry name" value="Peptidase_S8_Ser-AS"/>
</dbReference>
<dbReference type="Gene3D" id="2.60.40.10">
    <property type="entry name" value="Immunoglobulins"/>
    <property type="match status" value="2"/>
</dbReference>
<dbReference type="GO" id="GO:0004252">
    <property type="term" value="F:serine-type endopeptidase activity"/>
    <property type="evidence" value="ECO:0007669"/>
    <property type="project" value="UniProtKB-UniRule"/>
</dbReference>
<dbReference type="Gene3D" id="3.40.50.200">
    <property type="entry name" value="Peptidase S8/S53 domain"/>
    <property type="match status" value="1"/>
</dbReference>
<sequence length="1198" mass="129313">MESFEPILVNRTITLEFGGGMKLTKSEAFLSAWEQNSLMGNYSKLGGMSSGIAEFLPLIEQFKNSGFELSQTPFSNSEFTATKQLTASDDSQSSDAVFDPLSGDFAETPAAKFLEIDQITNDNRFPIVTNDFPIATDLLTNNNNFSTVTNNLPVLPEIVLPTESLFPPNLTIPPILIPTLKLPDLVVTSLESRGAAFERDGKVILPIEVAVKNEGNASADPFKISLEYTKTGNSTPFVVAFTANDNSNVNPDTGWYPFTRNPLAAGSEVTFTGELIFGDRSLLGQPISLNAIADSTSGDEFIPEYGRVWESNENNNRSTTLNLSLNTSLPTNNLKLSDTIKSAIERASDLNNYDPKELAETRQWVVNFSGNQSPEKLAANLGVKNIQPTGYLPDTYIWEFSDNLTPADVAKQLRSLPGIQFSYPLVGRQQEERFIPDDPLFNNQWHLENTGATGGTIGADAKVTKAWDQVQGNGVTIGIIDDSLQYTHPDLSPQYRADLSYDFNDGDNDPAPGSSFDSHGTPVAGVAAARGNNGIGVSGAAPNASLAGLRLISGPSTDLMEANALTYKKADIDIYSNSWGPIDDGRRLEAPGPLTIAALEDGVTNGRGGLGNIYVWAGGNGKSSNDNANYDGYANSRYTIAVAAIDHNGKQSRYSEPGAPILVSAFSSGAPSAGITTTDLLGANGYNGLSNLDYTNGFGGTSSAAPLVSGVVALMLEANPNLTWRDVQHILVETSRQNDTFDSDWVINGGGHWVNHKYGFGSIDATSAVNAAKNWTTVASEVSTTSGTIATSTAIPDNNSTGTTSTASITDDIKIEWAEVVFDADHTARGDLEVVLISPNGTESILAEQRPDLGDNYDNWVFTSARHWDESSVGNWTLKVTDKATGNTGTWNSWKLNLYGTPNNKDEVTVTPPQIDLVGQSFDVTPEPLNAGNSFQVNYQIQNRGSSSADRFFVDFYLSTDGVINTNDTKLGTAEVTGVAGNSSSAILRQNLRLPDVWGGADFWSAIADGTYHIGMIVDSTNAIVETNENNNRNTGEFRDFDRVQINNTLPVVNIPLPEIFQFRPLHTRGDREFDGNGPDVVSRTNLTSSGSLLNLSTNATFTETKSDWTTFSGSTSRSVNVSTMYPGWRIDSIVSPTSDTLNYRDTNHSLDIFNRGTTGLARRYEFQGDRNGGLFGGADDPWVSIAFNPARIRLRRV</sequence>
<dbReference type="OrthoDB" id="436945at2"/>
<evidence type="ECO:0000256" key="7">
    <source>
        <dbReference type="PIRSR" id="PIRSR615500-1"/>
    </source>
</evidence>
<dbReference type="STRING" id="454136.NIES2119_31995"/>
<dbReference type="PROSITE" id="PS00137">
    <property type="entry name" value="SUBTILASE_HIS"/>
    <property type="match status" value="1"/>
</dbReference>
<dbReference type="InterPro" id="IPR002884">
    <property type="entry name" value="P_dom"/>
</dbReference>
<dbReference type="InterPro" id="IPR011635">
    <property type="entry name" value="CARDB"/>
</dbReference>
<dbReference type="AlphaFoldDB" id="A0A1U7I1G1"/>
<keyword evidence="3" id="KW-0732">Signal</keyword>
<dbReference type="RefSeq" id="WP_073597534.1">
    <property type="nucleotide sequence ID" value="NZ_MRCE01000082.1"/>
</dbReference>
<dbReference type="PROSITE" id="PS51892">
    <property type="entry name" value="SUBTILASE"/>
    <property type="match status" value="1"/>
</dbReference>
<keyword evidence="2 8" id="KW-0645">Protease</keyword>
<evidence type="ECO:0000259" key="10">
    <source>
        <dbReference type="PROSITE" id="PS51829"/>
    </source>
</evidence>
<feature type="region of interest" description="Disordered" evidence="9">
    <location>
        <begin position="497"/>
        <end position="522"/>
    </location>
</feature>
<evidence type="ECO:0000256" key="8">
    <source>
        <dbReference type="PROSITE-ProRule" id="PRU01240"/>
    </source>
</evidence>
<dbReference type="Pfam" id="PF00082">
    <property type="entry name" value="Peptidase_S8"/>
    <property type="match status" value="1"/>
</dbReference>
<feature type="active site" description="Charge relay system" evidence="7 8">
    <location>
        <position position="481"/>
    </location>
</feature>
<comment type="similarity">
    <text evidence="1">Belongs to the peptidase S8 family. Furin subfamily.</text>
</comment>
<dbReference type="InterPro" id="IPR013783">
    <property type="entry name" value="Ig-like_fold"/>
</dbReference>
<evidence type="ECO:0000256" key="3">
    <source>
        <dbReference type="ARBA" id="ARBA00022729"/>
    </source>
</evidence>
<dbReference type="PROSITE" id="PS51829">
    <property type="entry name" value="P_HOMO_B"/>
    <property type="match status" value="1"/>
</dbReference>
<organism evidence="11 12">
    <name type="scientific">[Phormidium ambiguum] IAM M-71</name>
    <dbReference type="NCBI Taxonomy" id="454136"/>
    <lineage>
        <taxon>Bacteria</taxon>
        <taxon>Bacillati</taxon>
        <taxon>Cyanobacteriota</taxon>
        <taxon>Cyanophyceae</taxon>
        <taxon>Oscillatoriophycideae</taxon>
        <taxon>Aerosakkonematales</taxon>
        <taxon>Aerosakkonemataceae</taxon>
        <taxon>Floridanema</taxon>
    </lineage>
</organism>
<dbReference type="GO" id="GO:0012505">
    <property type="term" value="C:endomembrane system"/>
    <property type="evidence" value="ECO:0007669"/>
    <property type="project" value="UniProtKB-ARBA"/>
</dbReference>
<dbReference type="Pfam" id="PF07705">
    <property type="entry name" value="CARDB"/>
    <property type="match status" value="1"/>
</dbReference>
<keyword evidence="5 8" id="KW-0720">Serine protease</keyword>
<evidence type="ECO:0000256" key="9">
    <source>
        <dbReference type="SAM" id="MobiDB-lite"/>
    </source>
</evidence>
<gene>
    <name evidence="11" type="ORF">NIES2119_31995</name>
</gene>
<dbReference type="InterPro" id="IPR036852">
    <property type="entry name" value="Peptidase_S8/S53_dom_sf"/>
</dbReference>
<dbReference type="EMBL" id="MRCE01000082">
    <property type="protein sequence ID" value="OKH29771.1"/>
    <property type="molecule type" value="Genomic_DNA"/>
</dbReference>
<dbReference type="InterPro" id="IPR000209">
    <property type="entry name" value="Peptidase_S8/S53_dom"/>
</dbReference>
<dbReference type="InterPro" id="IPR008979">
    <property type="entry name" value="Galactose-bd-like_sf"/>
</dbReference>
<keyword evidence="6" id="KW-0106">Calcium</keyword>
<proteinExistence type="inferred from homology"/>
<dbReference type="Gene3D" id="2.60.120.260">
    <property type="entry name" value="Galactose-binding domain-like"/>
    <property type="match status" value="1"/>
</dbReference>
<feature type="active site" description="Charge relay system" evidence="7 8">
    <location>
        <position position="702"/>
    </location>
</feature>
<dbReference type="InterPro" id="IPR015500">
    <property type="entry name" value="Peptidase_S8_subtilisin-rel"/>
</dbReference>
<evidence type="ECO:0000256" key="1">
    <source>
        <dbReference type="ARBA" id="ARBA00005325"/>
    </source>
</evidence>
<dbReference type="InterPro" id="IPR034182">
    <property type="entry name" value="Kexin/furin"/>
</dbReference>
<dbReference type="SUPFAM" id="SSF49785">
    <property type="entry name" value="Galactose-binding domain-like"/>
    <property type="match status" value="1"/>
</dbReference>
<evidence type="ECO:0000256" key="4">
    <source>
        <dbReference type="ARBA" id="ARBA00022801"/>
    </source>
</evidence>
<dbReference type="PRINTS" id="PR00723">
    <property type="entry name" value="SUBTILISIN"/>
</dbReference>
<dbReference type="GO" id="GO:0016485">
    <property type="term" value="P:protein processing"/>
    <property type="evidence" value="ECO:0007669"/>
    <property type="project" value="TreeGrafter"/>
</dbReference>
<keyword evidence="4 8" id="KW-0378">Hydrolase</keyword>
<dbReference type="PANTHER" id="PTHR42884">
    <property type="entry name" value="PROPROTEIN CONVERTASE SUBTILISIN/KEXIN-RELATED"/>
    <property type="match status" value="1"/>
</dbReference>
<evidence type="ECO:0000313" key="12">
    <source>
        <dbReference type="Proteomes" id="UP000185860"/>
    </source>
</evidence>
<evidence type="ECO:0000256" key="2">
    <source>
        <dbReference type="ARBA" id="ARBA00022670"/>
    </source>
</evidence>
<feature type="active site" description="Charge relay system" evidence="7 8">
    <location>
        <position position="519"/>
    </location>
</feature>
<dbReference type="Proteomes" id="UP000185860">
    <property type="component" value="Unassembled WGS sequence"/>
</dbReference>
<dbReference type="CDD" id="cd04059">
    <property type="entry name" value="Peptidases_S8_Protein_convertases_Kexins_Furin-like"/>
    <property type="match status" value="1"/>
</dbReference>
<feature type="domain" description="P/Homo B" evidence="10">
    <location>
        <begin position="777"/>
        <end position="904"/>
    </location>
</feature>
<dbReference type="PANTHER" id="PTHR42884:SF14">
    <property type="entry name" value="NEUROENDOCRINE CONVERTASE 1"/>
    <property type="match status" value="1"/>
</dbReference>
<evidence type="ECO:0000256" key="5">
    <source>
        <dbReference type="ARBA" id="ARBA00022825"/>
    </source>
</evidence>
<accession>A0A1U7I1G1</accession>
<dbReference type="GO" id="GO:0005737">
    <property type="term" value="C:cytoplasm"/>
    <property type="evidence" value="ECO:0007669"/>
    <property type="project" value="UniProtKB-ARBA"/>
</dbReference>
<dbReference type="SUPFAM" id="SSF52743">
    <property type="entry name" value="Subtilisin-like"/>
    <property type="match status" value="1"/>
</dbReference>
<evidence type="ECO:0000256" key="6">
    <source>
        <dbReference type="ARBA" id="ARBA00022837"/>
    </source>
</evidence>
<protein>
    <recommendedName>
        <fullName evidence="10">P/Homo B domain-containing protein</fullName>
    </recommendedName>
</protein>
<name>A0A1U7I1G1_9CYAN</name>
<dbReference type="Pfam" id="PF01483">
    <property type="entry name" value="P_proprotein"/>
    <property type="match status" value="1"/>
</dbReference>
<reference evidence="11 12" key="1">
    <citation type="submission" date="2016-11" db="EMBL/GenBank/DDBJ databases">
        <title>Draft Genome Sequences of Nine Cyanobacterial Strains from Diverse Habitats.</title>
        <authorList>
            <person name="Zhu T."/>
            <person name="Hou S."/>
            <person name="Lu X."/>
            <person name="Hess W.R."/>
        </authorList>
    </citation>
    <scope>NUCLEOTIDE SEQUENCE [LARGE SCALE GENOMIC DNA]</scope>
    <source>
        <strain evidence="11 12">IAM M-71</strain>
    </source>
</reference>
<dbReference type="InterPro" id="IPR022398">
    <property type="entry name" value="Peptidase_S8_His-AS"/>
</dbReference>
<comment type="caution">
    <text evidence="11">The sequence shown here is derived from an EMBL/GenBank/DDBJ whole genome shotgun (WGS) entry which is preliminary data.</text>
</comment>
<dbReference type="PROSITE" id="PS00138">
    <property type="entry name" value="SUBTILASE_SER"/>
    <property type="match status" value="1"/>
</dbReference>